<organism evidence="1 2">
    <name type="scientific">Chiloscyllium punctatum</name>
    <name type="common">Brownbanded bambooshark</name>
    <name type="synonym">Hemiscyllium punctatum</name>
    <dbReference type="NCBI Taxonomy" id="137246"/>
    <lineage>
        <taxon>Eukaryota</taxon>
        <taxon>Metazoa</taxon>
        <taxon>Chordata</taxon>
        <taxon>Craniata</taxon>
        <taxon>Vertebrata</taxon>
        <taxon>Chondrichthyes</taxon>
        <taxon>Elasmobranchii</taxon>
        <taxon>Galeomorphii</taxon>
        <taxon>Galeoidea</taxon>
        <taxon>Orectolobiformes</taxon>
        <taxon>Hemiscylliidae</taxon>
        <taxon>Chiloscyllium</taxon>
    </lineage>
</organism>
<gene>
    <name evidence="1" type="ORF">chiPu_0023623</name>
</gene>
<keyword evidence="2" id="KW-1185">Reference proteome</keyword>
<name>A0A401TAA6_CHIPU</name>
<dbReference type="Proteomes" id="UP000287033">
    <property type="component" value="Unassembled WGS sequence"/>
</dbReference>
<accession>A0A401TAA6</accession>
<dbReference type="AlphaFoldDB" id="A0A401TAA6"/>
<evidence type="ECO:0000313" key="2">
    <source>
        <dbReference type="Proteomes" id="UP000287033"/>
    </source>
</evidence>
<evidence type="ECO:0000313" key="1">
    <source>
        <dbReference type="EMBL" id="GCC39606.1"/>
    </source>
</evidence>
<comment type="caution">
    <text evidence="1">The sequence shown here is derived from an EMBL/GenBank/DDBJ whole genome shotgun (WGS) entry which is preliminary data.</text>
</comment>
<dbReference type="EMBL" id="BEZZ01024058">
    <property type="protein sequence ID" value="GCC39606.1"/>
    <property type="molecule type" value="Genomic_DNA"/>
</dbReference>
<proteinExistence type="predicted"/>
<protein>
    <submittedName>
        <fullName evidence="1">Uncharacterized protein</fullName>
    </submittedName>
</protein>
<reference evidence="1 2" key="1">
    <citation type="journal article" date="2018" name="Nat. Ecol. Evol.">
        <title>Shark genomes provide insights into elasmobranch evolution and the origin of vertebrates.</title>
        <authorList>
            <person name="Hara Y"/>
            <person name="Yamaguchi K"/>
            <person name="Onimaru K"/>
            <person name="Kadota M"/>
            <person name="Koyanagi M"/>
            <person name="Keeley SD"/>
            <person name="Tatsumi K"/>
            <person name="Tanaka K"/>
            <person name="Motone F"/>
            <person name="Kageyama Y"/>
            <person name="Nozu R"/>
            <person name="Adachi N"/>
            <person name="Nishimura O"/>
            <person name="Nakagawa R"/>
            <person name="Tanegashima C"/>
            <person name="Kiyatake I"/>
            <person name="Matsumoto R"/>
            <person name="Murakumo K"/>
            <person name="Nishida K"/>
            <person name="Terakita A"/>
            <person name="Kuratani S"/>
            <person name="Sato K"/>
            <person name="Hyodo S Kuraku.S."/>
        </authorList>
    </citation>
    <scope>NUCLEOTIDE SEQUENCE [LARGE SCALE GENOMIC DNA]</scope>
</reference>
<sequence>RDEEGAVFRYWSPCLQRFLPCAVFLLYSQVEAGVSALGDSEIVSMRCCPSVHRFCKSSLMICNFMKTVAEEVLVVCIEQHGYLKTKRWL</sequence>
<feature type="non-terminal residue" evidence="1">
    <location>
        <position position="1"/>
    </location>
</feature>